<dbReference type="Proteomes" id="UP001369815">
    <property type="component" value="Unassembled WGS sequence"/>
</dbReference>
<sequence length="105" mass="11904">MAFEQIESVDQYYSHIGNHLEQLSPLSLRCIDVDEIRMNQNTDSEMESAEEEGEVINESEEPPEDFGPGETHGGRRASFESANQERSQGGSWRYGDIAGPIQRYH</sequence>
<keyword evidence="3" id="KW-1185">Reference proteome</keyword>
<proteinExistence type="predicted"/>
<gene>
    <name evidence="2" type="ORF">Daesc_007315</name>
</gene>
<feature type="compositionally biased region" description="Polar residues" evidence="1">
    <location>
        <begin position="80"/>
        <end position="90"/>
    </location>
</feature>
<feature type="region of interest" description="Disordered" evidence="1">
    <location>
        <begin position="39"/>
        <end position="105"/>
    </location>
</feature>
<evidence type="ECO:0000313" key="2">
    <source>
        <dbReference type="EMBL" id="KAK6950790.1"/>
    </source>
</evidence>
<accession>A0AAX6MDR5</accession>
<feature type="compositionally biased region" description="Acidic residues" evidence="1">
    <location>
        <begin position="44"/>
        <end position="64"/>
    </location>
</feature>
<evidence type="ECO:0000256" key="1">
    <source>
        <dbReference type="SAM" id="MobiDB-lite"/>
    </source>
</evidence>
<comment type="caution">
    <text evidence="2">The sequence shown here is derived from an EMBL/GenBank/DDBJ whole genome shotgun (WGS) entry which is preliminary data.</text>
</comment>
<reference evidence="2 3" key="1">
    <citation type="journal article" date="2024" name="Front Chem Biol">
        <title>Unveiling the potential of Daldinia eschscholtzii MFLUCC 19-0629 through bioactivity and bioinformatics studies for enhanced sustainable agriculture production.</title>
        <authorList>
            <person name="Brooks S."/>
            <person name="Weaver J.A."/>
            <person name="Klomchit A."/>
            <person name="Alharthi S.A."/>
            <person name="Onlamun T."/>
            <person name="Nurani R."/>
            <person name="Vong T.K."/>
            <person name="Alberti F."/>
            <person name="Greco C."/>
        </authorList>
    </citation>
    <scope>NUCLEOTIDE SEQUENCE [LARGE SCALE GENOMIC DNA]</scope>
    <source>
        <strain evidence="2">MFLUCC 19-0629</strain>
    </source>
</reference>
<name>A0AAX6MDR5_9PEZI</name>
<protein>
    <submittedName>
        <fullName evidence="2">Uncharacterized protein</fullName>
    </submittedName>
</protein>
<dbReference type="EMBL" id="JBANMG010000007">
    <property type="protein sequence ID" value="KAK6950790.1"/>
    <property type="molecule type" value="Genomic_DNA"/>
</dbReference>
<evidence type="ECO:0000313" key="3">
    <source>
        <dbReference type="Proteomes" id="UP001369815"/>
    </source>
</evidence>
<organism evidence="2 3">
    <name type="scientific">Daldinia eschscholtzii</name>
    <dbReference type="NCBI Taxonomy" id="292717"/>
    <lineage>
        <taxon>Eukaryota</taxon>
        <taxon>Fungi</taxon>
        <taxon>Dikarya</taxon>
        <taxon>Ascomycota</taxon>
        <taxon>Pezizomycotina</taxon>
        <taxon>Sordariomycetes</taxon>
        <taxon>Xylariomycetidae</taxon>
        <taxon>Xylariales</taxon>
        <taxon>Hypoxylaceae</taxon>
        <taxon>Daldinia</taxon>
    </lineage>
</organism>
<dbReference type="AlphaFoldDB" id="A0AAX6MDR5"/>